<keyword evidence="4" id="KW-1185">Reference proteome</keyword>
<evidence type="ECO:0000313" key="3">
    <source>
        <dbReference type="EMBL" id="TDC88968.1"/>
    </source>
</evidence>
<protein>
    <submittedName>
        <fullName evidence="3">DUF2399 domain-containing protein</fullName>
    </submittedName>
</protein>
<dbReference type="Pfam" id="PF11796">
    <property type="entry name" value="DUF3323"/>
    <property type="match status" value="1"/>
</dbReference>
<feature type="domain" description="DUF2399" evidence="1">
    <location>
        <begin position="265"/>
        <end position="350"/>
    </location>
</feature>
<dbReference type="AlphaFoldDB" id="A0A4R4UBL2"/>
<dbReference type="InterPro" id="IPR024465">
    <property type="entry name" value="DUF2399"/>
</dbReference>
<organism evidence="3 4">
    <name type="scientific">Nonomuraea deserti</name>
    <dbReference type="NCBI Taxonomy" id="1848322"/>
    <lineage>
        <taxon>Bacteria</taxon>
        <taxon>Bacillati</taxon>
        <taxon>Actinomycetota</taxon>
        <taxon>Actinomycetes</taxon>
        <taxon>Streptosporangiales</taxon>
        <taxon>Streptosporangiaceae</taxon>
        <taxon>Nonomuraea</taxon>
    </lineage>
</organism>
<feature type="domain" description="Conserved hypothetical protein CHP02679 N terminus" evidence="2">
    <location>
        <begin position="62"/>
        <end position="233"/>
    </location>
</feature>
<proteinExistence type="predicted"/>
<evidence type="ECO:0000313" key="4">
    <source>
        <dbReference type="Proteomes" id="UP000295258"/>
    </source>
</evidence>
<reference evidence="3 4" key="1">
    <citation type="submission" date="2019-03" db="EMBL/GenBank/DDBJ databases">
        <title>Draft genome sequences of novel Actinobacteria.</title>
        <authorList>
            <person name="Sahin N."/>
            <person name="Ay H."/>
            <person name="Saygin H."/>
        </authorList>
    </citation>
    <scope>NUCLEOTIDE SEQUENCE [LARGE SCALE GENOMIC DNA]</scope>
    <source>
        <strain evidence="3 4">KC310</strain>
    </source>
</reference>
<accession>A0A4R4UBL2</accession>
<dbReference type="Proteomes" id="UP000295258">
    <property type="component" value="Unassembled WGS sequence"/>
</dbReference>
<dbReference type="EMBL" id="SMKO01000239">
    <property type="protein sequence ID" value="TDC88968.1"/>
    <property type="molecule type" value="Genomic_DNA"/>
</dbReference>
<name>A0A4R4UBL2_9ACTN</name>
<dbReference type="Pfam" id="PF09664">
    <property type="entry name" value="DUF2399"/>
    <property type="match status" value="1"/>
</dbReference>
<evidence type="ECO:0000259" key="2">
    <source>
        <dbReference type="Pfam" id="PF11796"/>
    </source>
</evidence>
<sequence length="405" mass="43976">MIVHDPDFAPLWAALHDRLCSGEEANAIATLRVRDLPPSAIAELRSWLDTTTRRRRSRSAIPMTGTTAHVPIRELLSVLEISPHELIPLTEKATGKQIVNRAAARRDAAALRQDLWAYATEQLPRLPRLVARMRSAGVGDDEPALRRLITALAEVIKKLPAQPPVSLPKLAHDSAGDPHYFDLNTPNGARLVSAVAEFTGQPEPIRPDLVRALLSDAGIVADRLSATVLLYRIKVVGDGVIDRRLREATTPVAVTLLDLVMHPPVLSQQILTVVENPSVLEAAMALDSDLPLACTSGHLRGVDHALLQLAFDQNIALRYAGDLDADGFQVANYIAQHYGAELVAMDAEIIAEVGSAPSAVPLGPHTDPTLKAAHGLPEYVLFQEHDAVLRRILTDQESPMRSEPT</sequence>
<comment type="caution">
    <text evidence="3">The sequence shown here is derived from an EMBL/GenBank/DDBJ whole genome shotgun (WGS) entry which is preliminary data.</text>
</comment>
<dbReference type="InterPro" id="IPR024466">
    <property type="entry name" value="CHP02679_N"/>
</dbReference>
<gene>
    <name evidence="3" type="ORF">E1292_45015</name>
</gene>
<evidence type="ECO:0000259" key="1">
    <source>
        <dbReference type="Pfam" id="PF09664"/>
    </source>
</evidence>